<keyword evidence="2" id="KW-1185">Reference proteome</keyword>
<dbReference type="AlphaFoldDB" id="A0A254TI64"/>
<evidence type="ECO:0000313" key="2">
    <source>
        <dbReference type="Proteomes" id="UP000197535"/>
    </source>
</evidence>
<reference evidence="1 2" key="1">
    <citation type="submission" date="2016-02" db="EMBL/GenBank/DDBJ databases">
        <authorList>
            <person name="Wen L."/>
            <person name="He K."/>
            <person name="Yang H."/>
        </authorList>
    </citation>
    <scope>NUCLEOTIDE SEQUENCE [LARGE SCALE GENOMIC DNA]</scope>
    <source>
        <strain evidence="1 2">TSA40</strain>
    </source>
</reference>
<accession>A0A254TI64</accession>
<dbReference type="RefSeq" id="WP_088709148.1">
    <property type="nucleotide sequence ID" value="NZ_LSTO01000001.1"/>
</dbReference>
<sequence length="85" mass="8761">MTSASASPVRGGTAGAEARAVAEADKLCAEQVKEIMVTNTQSSLANAAGAGSASVTLRCLAQGDRELQRPDYRSAPNVIIQDARK</sequence>
<gene>
    <name evidence="1" type="ORF">AYR66_25325</name>
</gene>
<name>A0A254TI64_9BURK</name>
<proteinExistence type="predicted"/>
<evidence type="ECO:0000313" key="1">
    <source>
        <dbReference type="EMBL" id="OWW22321.1"/>
    </source>
</evidence>
<protein>
    <submittedName>
        <fullName evidence="1">Uncharacterized protein</fullName>
    </submittedName>
</protein>
<comment type="caution">
    <text evidence="1">The sequence shown here is derived from an EMBL/GenBank/DDBJ whole genome shotgun (WGS) entry which is preliminary data.</text>
</comment>
<dbReference type="EMBL" id="LSTO01000001">
    <property type="protein sequence ID" value="OWW22321.1"/>
    <property type="molecule type" value="Genomic_DNA"/>
</dbReference>
<dbReference type="Proteomes" id="UP000197535">
    <property type="component" value="Unassembled WGS sequence"/>
</dbReference>
<organism evidence="1 2">
    <name type="scientific">Noviherbaspirillum denitrificans</name>
    <dbReference type="NCBI Taxonomy" id="1968433"/>
    <lineage>
        <taxon>Bacteria</taxon>
        <taxon>Pseudomonadati</taxon>
        <taxon>Pseudomonadota</taxon>
        <taxon>Betaproteobacteria</taxon>
        <taxon>Burkholderiales</taxon>
        <taxon>Oxalobacteraceae</taxon>
        <taxon>Noviherbaspirillum</taxon>
    </lineage>
</organism>